<evidence type="ECO:0000256" key="1">
    <source>
        <dbReference type="ARBA" id="ARBA00022737"/>
    </source>
</evidence>
<evidence type="ECO:0000313" key="2">
    <source>
        <dbReference type="EMBL" id="CAA2999263.1"/>
    </source>
</evidence>
<dbReference type="EMBL" id="CACTIH010005626">
    <property type="protein sequence ID" value="CAA2999263.1"/>
    <property type="molecule type" value="Genomic_DNA"/>
</dbReference>
<name>A0A8S0T2R7_OLEEU</name>
<accession>A0A8S0T2R7</accession>
<dbReference type="GO" id="GO:0008380">
    <property type="term" value="P:RNA splicing"/>
    <property type="evidence" value="ECO:0007669"/>
    <property type="project" value="InterPro"/>
</dbReference>
<organism evidence="2 3">
    <name type="scientific">Olea europaea subsp. europaea</name>
    <dbReference type="NCBI Taxonomy" id="158383"/>
    <lineage>
        <taxon>Eukaryota</taxon>
        <taxon>Viridiplantae</taxon>
        <taxon>Streptophyta</taxon>
        <taxon>Embryophyta</taxon>
        <taxon>Tracheophyta</taxon>
        <taxon>Spermatophyta</taxon>
        <taxon>Magnoliopsida</taxon>
        <taxon>eudicotyledons</taxon>
        <taxon>Gunneridae</taxon>
        <taxon>Pentapetalae</taxon>
        <taxon>asterids</taxon>
        <taxon>lamiids</taxon>
        <taxon>Lamiales</taxon>
        <taxon>Oleaceae</taxon>
        <taxon>Oleeae</taxon>
        <taxon>Olea</taxon>
    </lineage>
</organism>
<dbReference type="PANTHER" id="PTHR47003:SF3">
    <property type="entry name" value="SMALL RIBOSOMAL SUBUNIT PROTEIN MS81 (RPPR8)"/>
    <property type="match status" value="1"/>
</dbReference>
<dbReference type="InterPro" id="IPR044578">
    <property type="entry name" value="BIR6-like"/>
</dbReference>
<sequence>MRNQWPRLLLLRRYHTRSQLCISRQSQVNCLPSFTPSFLYSRKPKVIPRSFILIRHFSSSSELAEESKSTPDQAVLLLTDIFAKPGKSNDEIKIDLDSNNVDVTHDLVLSVLENSSATPDAAKRVFDWVLESKSKKLSSKSYNLMLGILGSNGFVNEFWDMVGIMKQKGYGVSKGTYAKVFENFEKDGLYDEVDKLNKLFSCGSAGNKSSNAEEEVSQRVCKIVKQEVWGDDVEKQLRELNVEFSSNLVSAVLESLEVEPNKGLIFFRWIEESGLLKHNEQTFNAMARVLARVDYCDKFWKIVNEMRGAEYEMERETYVKGLRQSVNSKMMKDAVDLYEFAMIGENKPSIHDCTFLLKKIVVSKELDMDLFSRVVTVFKANGNMLTDANLDAVLKSLTSVGRIGECNKILKAMKEGGYLPSGYLQNKIAFQLSSGGKAEEALEFMDNMEASGTADDYKAWVSSIEGYCEARDLDKASDRFRKMVEKEGASSVVFALDMLSITYCRKNRAMDAFKLVSEMVNSKGLRPWHSTYKELTSNLLARKRFLEALDVMTLMKNQGYPPYLNPFIAYLSKVGSADDAVTFSKATSSKSLPSMSIYLRLFEAYFKKGRRSEAQDFLSKCPRYIRNHADVLNLFCSIKSKDAAETAAVTA</sequence>
<reference evidence="2 3" key="1">
    <citation type="submission" date="2019-12" db="EMBL/GenBank/DDBJ databases">
        <authorList>
            <person name="Alioto T."/>
            <person name="Alioto T."/>
            <person name="Gomez Garrido J."/>
        </authorList>
    </citation>
    <scope>NUCLEOTIDE SEQUENCE [LARGE SCALE GENOMIC DNA]</scope>
</reference>
<dbReference type="InterPro" id="IPR011990">
    <property type="entry name" value="TPR-like_helical_dom_sf"/>
</dbReference>
<dbReference type="OrthoDB" id="777957at2759"/>
<dbReference type="AlphaFoldDB" id="A0A8S0T2R7"/>
<evidence type="ECO:0000313" key="3">
    <source>
        <dbReference type="Proteomes" id="UP000594638"/>
    </source>
</evidence>
<keyword evidence="3" id="KW-1185">Reference proteome</keyword>
<protein>
    <submittedName>
        <fullName evidence="2">Pentatricopeptide repeat-containing At3g02490, mitochondrial-like</fullName>
    </submittedName>
</protein>
<dbReference type="Gramene" id="OE9A034162T1">
    <property type="protein sequence ID" value="OE9A034162C1"/>
    <property type="gene ID" value="OE9A034162"/>
</dbReference>
<dbReference type="Pfam" id="PF01535">
    <property type="entry name" value="PPR"/>
    <property type="match status" value="2"/>
</dbReference>
<dbReference type="InterPro" id="IPR002885">
    <property type="entry name" value="PPR_rpt"/>
</dbReference>
<gene>
    <name evidence="2" type="ORF">OLEA9_A034162</name>
</gene>
<dbReference type="Gene3D" id="1.25.40.10">
    <property type="entry name" value="Tetratricopeptide repeat domain"/>
    <property type="match status" value="3"/>
</dbReference>
<keyword evidence="1" id="KW-0677">Repeat</keyword>
<proteinExistence type="predicted"/>
<comment type="caution">
    <text evidence="2">The sequence shown here is derived from an EMBL/GenBank/DDBJ whole genome shotgun (WGS) entry which is preliminary data.</text>
</comment>
<dbReference type="PANTHER" id="PTHR47003">
    <property type="entry name" value="OS01G0970900 PROTEIN"/>
    <property type="match status" value="1"/>
</dbReference>
<dbReference type="Proteomes" id="UP000594638">
    <property type="component" value="Unassembled WGS sequence"/>
</dbReference>